<accession>A0A5D4S1G2</accession>
<protein>
    <submittedName>
        <fullName evidence="1">Uncharacterized protein</fullName>
    </submittedName>
</protein>
<dbReference type="Proteomes" id="UP000322997">
    <property type="component" value="Unassembled WGS sequence"/>
</dbReference>
<gene>
    <name evidence="1" type="ORF">FZC83_02115</name>
</gene>
<dbReference type="EMBL" id="VTEQ01000001">
    <property type="protein sequence ID" value="TYS56391.1"/>
    <property type="molecule type" value="Genomic_DNA"/>
</dbReference>
<dbReference type="RefSeq" id="WP_148984425.1">
    <property type="nucleotide sequence ID" value="NZ_JBNILK010000001.1"/>
</dbReference>
<sequence>MKNTLKDLQMGYVFAGVISNMEENTSETCSLCWNTGCDCGGYDVAADPFLSLTAEEIHAY</sequence>
<name>A0A5D4S1G2_9BACI</name>
<organism evidence="1 2">
    <name type="scientific">Rossellomorea marisflavi</name>
    <dbReference type="NCBI Taxonomy" id="189381"/>
    <lineage>
        <taxon>Bacteria</taxon>
        <taxon>Bacillati</taxon>
        <taxon>Bacillota</taxon>
        <taxon>Bacilli</taxon>
        <taxon>Bacillales</taxon>
        <taxon>Bacillaceae</taxon>
        <taxon>Rossellomorea</taxon>
    </lineage>
</organism>
<dbReference type="AlphaFoldDB" id="A0A5D4S1G2"/>
<reference evidence="1 2" key="1">
    <citation type="submission" date="2019-08" db="EMBL/GenBank/DDBJ databases">
        <title>Bacillus genomes from the desert of Cuatro Cienegas, Coahuila.</title>
        <authorList>
            <person name="Olmedo-Alvarez G."/>
        </authorList>
    </citation>
    <scope>NUCLEOTIDE SEQUENCE [LARGE SCALE GENOMIC DNA]</scope>
    <source>
        <strain evidence="1 2">CH108_3D</strain>
    </source>
</reference>
<proteinExistence type="predicted"/>
<evidence type="ECO:0000313" key="2">
    <source>
        <dbReference type="Proteomes" id="UP000322997"/>
    </source>
</evidence>
<evidence type="ECO:0000313" key="1">
    <source>
        <dbReference type="EMBL" id="TYS56391.1"/>
    </source>
</evidence>
<comment type="caution">
    <text evidence="1">The sequence shown here is derived from an EMBL/GenBank/DDBJ whole genome shotgun (WGS) entry which is preliminary data.</text>
</comment>